<keyword evidence="6" id="KW-1185">Reference proteome</keyword>
<protein>
    <submittedName>
        <fullName evidence="5">Transcriptional regulator, AraC family</fullName>
    </submittedName>
</protein>
<dbReference type="GO" id="GO:0043565">
    <property type="term" value="F:sequence-specific DNA binding"/>
    <property type="evidence" value="ECO:0007669"/>
    <property type="project" value="InterPro"/>
</dbReference>
<evidence type="ECO:0000313" key="5">
    <source>
        <dbReference type="EMBL" id="ADV42759.1"/>
    </source>
</evidence>
<evidence type="ECO:0000313" key="6">
    <source>
        <dbReference type="Proteomes" id="UP000008630"/>
    </source>
</evidence>
<dbReference type="PROSITE" id="PS01124">
    <property type="entry name" value="HTH_ARAC_FAMILY_2"/>
    <property type="match status" value="1"/>
</dbReference>
<evidence type="ECO:0000256" key="2">
    <source>
        <dbReference type="ARBA" id="ARBA00023125"/>
    </source>
</evidence>
<accession>E6SNG6</accession>
<dbReference type="OrthoDB" id="1372329at2"/>
<name>E6SNG6_BACT6</name>
<dbReference type="Gene3D" id="1.10.10.60">
    <property type="entry name" value="Homeodomain-like"/>
    <property type="match status" value="1"/>
</dbReference>
<dbReference type="AlphaFoldDB" id="E6SNG6"/>
<dbReference type="SUPFAM" id="SSF51215">
    <property type="entry name" value="Regulatory protein AraC"/>
    <property type="match status" value="1"/>
</dbReference>
<dbReference type="SUPFAM" id="SSF46689">
    <property type="entry name" value="Homeodomain-like"/>
    <property type="match status" value="1"/>
</dbReference>
<dbReference type="eggNOG" id="COG2169">
    <property type="taxonomic scope" value="Bacteria"/>
</dbReference>
<dbReference type="RefSeq" id="WP_013546374.1">
    <property type="nucleotide sequence ID" value="NC_014933.1"/>
</dbReference>
<proteinExistence type="predicted"/>
<dbReference type="Proteomes" id="UP000008630">
    <property type="component" value="Chromosome"/>
</dbReference>
<keyword evidence="3" id="KW-0804">Transcription</keyword>
<reference evidence="5 6" key="2">
    <citation type="journal article" date="2011" name="Stand. Genomic Sci.">
        <title>Complete genome sequence of Bacteroides helcogenes type strain (P 36-108).</title>
        <authorList>
            <person name="Pati A."/>
            <person name="Gronow S."/>
            <person name="Zeytun A."/>
            <person name="Lapidus A."/>
            <person name="Nolan M."/>
            <person name="Hammon N."/>
            <person name="Deshpande S."/>
            <person name="Cheng J.F."/>
            <person name="Tapia R."/>
            <person name="Han C."/>
            <person name="Goodwin L."/>
            <person name="Pitluck S."/>
            <person name="Liolios K."/>
            <person name="Pagani I."/>
            <person name="Ivanova N."/>
            <person name="Mavromatis K."/>
            <person name="Chen A."/>
            <person name="Palaniappan K."/>
            <person name="Land M."/>
            <person name="Hauser L."/>
            <person name="Chang Y.J."/>
            <person name="Jeffries C.D."/>
            <person name="Detter J.C."/>
            <person name="Brambilla E."/>
            <person name="Rohde M."/>
            <person name="Goker M."/>
            <person name="Woyke T."/>
            <person name="Bristow J."/>
            <person name="Eisen J.A."/>
            <person name="Markowitz V."/>
            <person name="Hugenholtz P."/>
            <person name="Kyrpides N.C."/>
            <person name="Klenk H.P."/>
            <person name="Lucas S."/>
        </authorList>
    </citation>
    <scope>NUCLEOTIDE SEQUENCE [LARGE SCALE GENOMIC DNA]</scope>
    <source>
        <strain evidence="6">ATCC 35417 / DSM 20613 / JCM 6297 / CCUG 15421 / P 36-108</strain>
    </source>
</reference>
<reference key="1">
    <citation type="submission" date="2010-11" db="EMBL/GenBank/DDBJ databases">
        <title>The complete genome of Bacteroides helcogenes P 36-108.</title>
        <authorList>
            <consortium name="US DOE Joint Genome Institute (JGI-PGF)"/>
            <person name="Lucas S."/>
            <person name="Copeland A."/>
            <person name="Lapidus A."/>
            <person name="Bruce D."/>
            <person name="Goodwin L."/>
            <person name="Pitluck S."/>
            <person name="Kyrpides N."/>
            <person name="Mavromatis K."/>
            <person name="Ivanova N."/>
            <person name="Zeytun A."/>
            <person name="Brettin T."/>
            <person name="Detter J.C."/>
            <person name="Tapia R."/>
            <person name="Han C."/>
            <person name="Land M."/>
            <person name="Hauser L."/>
            <person name="Markowitz V."/>
            <person name="Cheng J.-F."/>
            <person name="Hugenholtz P."/>
            <person name="Woyke T."/>
            <person name="Wu D."/>
            <person name="Gronow S."/>
            <person name="Wellnitz S."/>
            <person name="Brambilla E."/>
            <person name="Klenk H.-P."/>
            <person name="Eisen J.A."/>
        </authorList>
    </citation>
    <scope>NUCLEOTIDE SEQUENCE</scope>
    <source>
        <strain>P 36-108</strain>
    </source>
</reference>
<dbReference type="STRING" id="693979.Bache_0737"/>
<keyword evidence="1" id="KW-0805">Transcription regulation</keyword>
<keyword evidence="2" id="KW-0238">DNA-binding</keyword>
<dbReference type="GO" id="GO:0003700">
    <property type="term" value="F:DNA-binding transcription factor activity"/>
    <property type="evidence" value="ECO:0007669"/>
    <property type="project" value="InterPro"/>
</dbReference>
<dbReference type="HOGENOM" id="CLU_000445_88_2_10"/>
<evidence type="ECO:0000256" key="1">
    <source>
        <dbReference type="ARBA" id="ARBA00023015"/>
    </source>
</evidence>
<dbReference type="InterPro" id="IPR018060">
    <property type="entry name" value="HTH_AraC"/>
</dbReference>
<sequence>MENRPTINIDFEDFKAYQNEIEYMDENVFFTEKRDLPILCNQDTRRITFLLIVACIDGCIQLAINGKQYQIQPHEALVCLPNMAINQVMFSPGTHICMIGFSSNFLGNVLKHEKGMDNMFLYLSKNPVHRNKCNEKPPLAQYYEQLIMGKIQEKDSYFKKDALKYLFSALLCEIISKIYEEANKEGEQTSTGIGRGNILCRQFMLELSKDNGRHRTVSYYANLLCYSPKYVSAVVKETSGRTAMDWINEYAIGQIKQRLKHSDKSVKEIADEFNFSNQSFFGKYVKAHLGMSPAQYRREPEK</sequence>
<dbReference type="Pfam" id="PF12833">
    <property type="entry name" value="HTH_18"/>
    <property type="match status" value="1"/>
</dbReference>
<evidence type="ECO:0000256" key="3">
    <source>
        <dbReference type="ARBA" id="ARBA00023163"/>
    </source>
</evidence>
<dbReference type="PANTHER" id="PTHR43280">
    <property type="entry name" value="ARAC-FAMILY TRANSCRIPTIONAL REGULATOR"/>
    <property type="match status" value="1"/>
</dbReference>
<dbReference type="SMART" id="SM00342">
    <property type="entry name" value="HTH_ARAC"/>
    <property type="match status" value="1"/>
</dbReference>
<organism evidence="5 6">
    <name type="scientific">Bacteroides helcogenes (strain ATCC 35417 / DSM 20613 / JCM 6297 / CCUG 15421 / P 36-108)</name>
    <dbReference type="NCBI Taxonomy" id="693979"/>
    <lineage>
        <taxon>Bacteria</taxon>
        <taxon>Pseudomonadati</taxon>
        <taxon>Bacteroidota</taxon>
        <taxon>Bacteroidia</taxon>
        <taxon>Bacteroidales</taxon>
        <taxon>Bacteroidaceae</taxon>
        <taxon>Bacteroides</taxon>
    </lineage>
</organism>
<dbReference type="InterPro" id="IPR037923">
    <property type="entry name" value="HTH-like"/>
</dbReference>
<dbReference type="PATRIC" id="fig|693979.3.peg.785"/>
<evidence type="ECO:0000259" key="4">
    <source>
        <dbReference type="PROSITE" id="PS01124"/>
    </source>
</evidence>
<gene>
    <name evidence="5" type="ordered locus">Bache_0737</name>
</gene>
<dbReference type="PANTHER" id="PTHR43280:SF32">
    <property type="entry name" value="TRANSCRIPTIONAL REGULATORY PROTEIN"/>
    <property type="match status" value="1"/>
</dbReference>
<dbReference type="KEGG" id="bhl:Bache_0737"/>
<feature type="domain" description="HTH araC/xylS-type" evidence="4">
    <location>
        <begin position="201"/>
        <end position="299"/>
    </location>
</feature>
<dbReference type="InterPro" id="IPR009057">
    <property type="entry name" value="Homeodomain-like_sf"/>
</dbReference>
<dbReference type="EMBL" id="CP002352">
    <property type="protein sequence ID" value="ADV42759.1"/>
    <property type="molecule type" value="Genomic_DNA"/>
</dbReference>